<sequence>MFDISASSIASGINTLDKLAIITGTWSINEYVTDHPVIDRDLFMTSIYPIGGQMVNYRGQPHIRQ</sequence>
<proteinExistence type="predicted"/>
<accession>A0A7H4MZ05</accession>
<evidence type="ECO:0000313" key="1">
    <source>
        <dbReference type="EMBL" id="STV71286.1"/>
    </source>
</evidence>
<gene>
    <name evidence="1" type="ORF">NCTC11685_00218</name>
</gene>
<dbReference type="Proteomes" id="UP000254863">
    <property type="component" value="Unassembled WGS sequence"/>
</dbReference>
<keyword evidence="1" id="KW-0418">Kinase</keyword>
<evidence type="ECO:0000313" key="2">
    <source>
        <dbReference type="Proteomes" id="UP000254863"/>
    </source>
</evidence>
<name>A0A7H4MZ05_9ENTR</name>
<comment type="caution">
    <text evidence="1">The sequence shown here is derived from an EMBL/GenBank/DDBJ whole genome shotgun (WGS) entry which is preliminary data.</text>
</comment>
<keyword evidence="1" id="KW-0808">Transferase</keyword>
<organism evidence="1 2">
    <name type="scientific">Klebsiella michiganensis</name>
    <dbReference type="NCBI Taxonomy" id="1134687"/>
    <lineage>
        <taxon>Bacteria</taxon>
        <taxon>Pseudomonadati</taxon>
        <taxon>Pseudomonadota</taxon>
        <taxon>Gammaproteobacteria</taxon>
        <taxon>Enterobacterales</taxon>
        <taxon>Enterobacteriaceae</taxon>
        <taxon>Klebsiella/Raoultella group</taxon>
        <taxon>Klebsiella</taxon>
    </lineage>
</organism>
<dbReference type="AlphaFoldDB" id="A0A7H4MZ05"/>
<dbReference type="EMBL" id="UGMS01000001">
    <property type="protein sequence ID" value="STV71286.1"/>
    <property type="molecule type" value="Genomic_DNA"/>
</dbReference>
<protein>
    <submittedName>
        <fullName evidence="1">L-xylulose/3-keto-L-gulonate kinase</fullName>
    </submittedName>
</protein>
<dbReference type="GO" id="GO:0016301">
    <property type="term" value="F:kinase activity"/>
    <property type="evidence" value="ECO:0007669"/>
    <property type="project" value="UniProtKB-KW"/>
</dbReference>
<reference evidence="1 2" key="1">
    <citation type="submission" date="2018-06" db="EMBL/GenBank/DDBJ databases">
        <authorList>
            <consortium name="Pathogen Informatics"/>
            <person name="Doyle S."/>
        </authorList>
    </citation>
    <scope>NUCLEOTIDE SEQUENCE [LARGE SCALE GENOMIC DNA]</scope>
    <source>
        <strain evidence="1 2">NCTC11685</strain>
    </source>
</reference>